<dbReference type="AlphaFoldDB" id="Q23FK7"/>
<keyword evidence="1" id="KW-0732">Signal</keyword>
<accession>Q23FK7</accession>
<dbReference type="RefSeq" id="XP_001015848.2">
    <property type="nucleotide sequence ID" value="XM_001015848.2"/>
</dbReference>
<evidence type="ECO:0000313" key="2">
    <source>
        <dbReference type="EMBL" id="EAR95603.2"/>
    </source>
</evidence>
<dbReference type="KEGG" id="tet:TTHERM_00081070"/>
<evidence type="ECO:0000256" key="1">
    <source>
        <dbReference type="SAM" id="SignalP"/>
    </source>
</evidence>
<dbReference type="InterPro" id="IPR021109">
    <property type="entry name" value="Peptidase_aspartic_dom_sf"/>
</dbReference>
<dbReference type="GeneID" id="7824621"/>
<gene>
    <name evidence="2" type="ORF">TTHERM_00081070</name>
</gene>
<dbReference type="EMBL" id="GG662704">
    <property type="protein sequence ID" value="EAR95603.2"/>
    <property type="molecule type" value="Genomic_DNA"/>
</dbReference>
<reference evidence="3" key="1">
    <citation type="journal article" date="2006" name="PLoS Biol.">
        <title>Macronuclear genome sequence of the ciliate Tetrahymena thermophila, a model eukaryote.</title>
        <authorList>
            <person name="Eisen J.A."/>
            <person name="Coyne R.S."/>
            <person name="Wu M."/>
            <person name="Wu D."/>
            <person name="Thiagarajan M."/>
            <person name="Wortman J.R."/>
            <person name="Badger J.H."/>
            <person name="Ren Q."/>
            <person name="Amedeo P."/>
            <person name="Jones K.M."/>
            <person name="Tallon L.J."/>
            <person name="Delcher A.L."/>
            <person name="Salzberg S.L."/>
            <person name="Silva J.C."/>
            <person name="Haas B.J."/>
            <person name="Majoros W.H."/>
            <person name="Farzad M."/>
            <person name="Carlton J.M."/>
            <person name="Smith R.K. Jr."/>
            <person name="Garg J."/>
            <person name="Pearlman R.E."/>
            <person name="Karrer K.M."/>
            <person name="Sun L."/>
            <person name="Manning G."/>
            <person name="Elde N.C."/>
            <person name="Turkewitz A.P."/>
            <person name="Asai D.J."/>
            <person name="Wilkes D.E."/>
            <person name="Wang Y."/>
            <person name="Cai H."/>
            <person name="Collins K."/>
            <person name="Stewart B.A."/>
            <person name="Lee S.R."/>
            <person name="Wilamowska K."/>
            <person name="Weinberg Z."/>
            <person name="Ruzzo W.L."/>
            <person name="Wloga D."/>
            <person name="Gaertig J."/>
            <person name="Frankel J."/>
            <person name="Tsao C.-C."/>
            <person name="Gorovsky M.A."/>
            <person name="Keeling P.J."/>
            <person name="Waller R.F."/>
            <person name="Patron N.J."/>
            <person name="Cherry J.M."/>
            <person name="Stover N.A."/>
            <person name="Krieger C.J."/>
            <person name="del Toro C."/>
            <person name="Ryder H.F."/>
            <person name="Williamson S.C."/>
            <person name="Barbeau R.A."/>
            <person name="Hamilton E.P."/>
            <person name="Orias E."/>
        </authorList>
    </citation>
    <scope>NUCLEOTIDE SEQUENCE [LARGE SCALE GENOMIC DNA]</scope>
    <source>
        <strain evidence="3">SB210</strain>
    </source>
</reference>
<proteinExistence type="predicted"/>
<organism evidence="2 3">
    <name type="scientific">Tetrahymena thermophila (strain SB210)</name>
    <dbReference type="NCBI Taxonomy" id="312017"/>
    <lineage>
        <taxon>Eukaryota</taxon>
        <taxon>Sar</taxon>
        <taxon>Alveolata</taxon>
        <taxon>Ciliophora</taxon>
        <taxon>Intramacronucleata</taxon>
        <taxon>Oligohymenophorea</taxon>
        <taxon>Hymenostomatida</taxon>
        <taxon>Tetrahymenina</taxon>
        <taxon>Tetrahymenidae</taxon>
        <taxon>Tetrahymena</taxon>
    </lineage>
</organism>
<sequence>MIVLLTFFYFFRSAHQCTYTGFLAVFGSYVCPFQVQVGSPGQQLTLSIAINRILPKEEIQSGMSFLLTNECILQRKCISLIPFKQFGTAFNPELTISLNKTGINYSNIINGSIQKISGEYSSDLFQISEEIEQKIRIPFLLVDSVRTWNPISGILNFERHNINSLILQGYLQNQLKTPKFAITTENKVGKLYYDEIPKYLNNAIEIKTKSSDLWDLKIIGLLLEDKDVLPLAHFYSLEFTLYPFTQLPKGIANYLLKKYSHLLTKHENTVNLQDCGHCSCLEKHNFPDLKIFTEKVMITLTPKQYFSVDQYANFICQIVISMDKIMLSSQFYQDHPTIFNTKNGSVAIFNILVIQAEAKKLKRFLQISSLKRARNLIRFQVNQLKTNIL</sequence>
<dbReference type="Proteomes" id="UP000009168">
    <property type="component" value="Unassembled WGS sequence"/>
</dbReference>
<dbReference type="SUPFAM" id="SSF50630">
    <property type="entry name" value="Acid proteases"/>
    <property type="match status" value="1"/>
</dbReference>
<dbReference type="HOGENOM" id="CLU_629306_0_0_1"/>
<dbReference type="InParanoid" id="Q23FK7"/>
<dbReference type="Gene3D" id="2.40.70.10">
    <property type="entry name" value="Acid Proteases"/>
    <property type="match status" value="1"/>
</dbReference>
<evidence type="ECO:0000313" key="3">
    <source>
        <dbReference type="Proteomes" id="UP000009168"/>
    </source>
</evidence>
<evidence type="ECO:0008006" key="4">
    <source>
        <dbReference type="Google" id="ProtNLM"/>
    </source>
</evidence>
<feature type="signal peptide" evidence="1">
    <location>
        <begin position="1"/>
        <end position="16"/>
    </location>
</feature>
<feature type="chain" id="PRO_5004201822" description="Transmembrane protein" evidence="1">
    <location>
        <begin position="17"/>
        <end position="389"/>
    </location>
</feature>
<keyword evidence="3" id="KW-1185">Reference proteome</keyword>
<name>Q23FK7_TETTS</name>
<protein>
    <recommendedName>
        <fullName evidence="4">Transmembrane protein</fullName>
    </recommendedName>
</protein>